<organism evidence="1 2">
    <name type="scientific">Granulicella pectinivorans</name>
    <dbReference type="NCBI Taxonomy" id="474950"/>
    <lineage>
        <taxon>Bacteria</taxon>
        <taxon>Pseudomonadati</taxon>
        <taxon>Acidobacteriota</taxon>
        <taxon>Terriglobia</taxon>
        <taxon>Terriglobales</taxon>
        <taxon>Acidobacteriaceae</taxon>
        <taxon>Granulicella</taxon>
    </lineage>
</organism>
<dbReference type="Proteomes" id="UP000199024">
    <property type="component" value="Unassembled WGS sequence"/>
</dbReference>
<reference evidence="1 2" key="1">
    <citation type="submission" date="2016-10" db="EMBL/GenBank/DDBJ databases">
        <authorList>
            <person name="de Groot N.N."/>
        </authorList>
    </citation>
    <scope>NUCLEOTIDE SEQUENCE [LARGE SCALE GENOMIC DNA]</scope>
    <source>
        <strain evidence="1 2">DSM 21001</strain>
    </source>
</reference>
<evidence type="ECO:0000313" key="1">
    <source>
        <dbReference type="EMBL" id="SFS15504.1"/>
    </source>
</evidence>
<keyword evidence="2" id="KW-1185">Reference proteome</keyword>
<accession>A0A1I6MII7</accession>
<dbReference type="OrthoDB" id="122504at2"/>
<name>A0A1I6MII7_9BACT</name>
<protein>
    <submittedName>
        <fullName evidence="1">Uncharacterized protein</fullName>
    </submittedName>
</protein>
<evidence type="ECO:0000313" key="2">
    <source>
        <dbReference type="Proteomes" id="UP000199024"/>
    </source>
</evidence>
<dbReference type="EMBL" id="FOZL01000001">
    <property type="protein sequence ID" value="SFS15504.1"/>
    <property type="molecule type" value="Genomic_DNA"/>
</dbReference>
<dbReference type="RefSeq" id="WP_089839628.1">
    <property type="nucleotide sequence ID" value="NZ_FOZL01000001.1"/>
</dbReference>
<dbReference type="AlphaFoldDB" id="A0A1I6MII7"/>
<proteinExistence type="predicted"/>
<gene>
    <name evidence="1" type="ORF">SAMN05421771_2722</name>
</gene>
<sequence>MSESKMLFPEGVGKSVAEVSVLDDPEFGKEVLLRFSDGTQLSIAVGVRQTIDARYCQEELPDTPISHKQAN</sequence>